<proteinExistence type="predicted"/>
<sequence length="353" mass="39567">MTITALATVRDIIPGTWSTATTFQDIADITKFQSFIGPIEQVKHLVTTKGLQRAGRQMNAGLFATFEHARATQVVYEFAQLPDEKWAEDANAIFLDEHKLHNIDGEDLLDPANQYSVPYHPDARMRASRIRAELGVLGINVLDDLPPVRSEHEIQLRDARDVACRACALIVVSEIAVAWHHNENIIAPINQRMPDAFAAFSPRERAFVEAVTLGDRSTEIMEEATQLSWCDKAAQPLMHLLGAVSLPDHLTGRAPAHADDLAGVSSSDVVGVAAEWGSTEFIRNFTTLPDSRQICDFYEYVRSLRWVAVDETLRPEDPHYVDEHTDEILMEWHKALAWLTDPGVEWDETPTHT</sequence>
<dbReference type="InterPro" id="IPR025368">
    <property type="entry name" value="DUF4272"/>
</dbReference>
<dbReference type="Proteomes" id="UP000515570">
    <property type="component" value="Chromosome"/>
</dbReference>
<accession>A0A7G5FC22</accession>
<dbReference type="AlphaFoldDB" id="A0A7G5FC22"/>
<evidence type="ECO:0000313" key="1">
    <source>
        <dbReference type="EMBL" id="QMV84163.1"/>
    </source>
</evidence>
<evidence type="ECO:0000313" key="2">
    <source>
        <dbReference type="Proteomes" id="UP000515570"/>
    </source>
</evidence>
<gene>
    <name evidence="1" type="ORF">HW450_07175</name>
</gene>
<keyword evidence="2" id="KW-1185">Reference proteome</keyword>
<dbReference type="EMBL" id="CP059833">
    <property type="protein sequence ID" value="QMV84163.1"/>
    <property type="molecule type" value="Genomic_DNA"/>
</dbReference>
<name>A0A7G5FC22_9CORY</name>
<dbReference type="RefSeq" id="WP_182384973.1">
    <property type="nucleotide sequence ID" value="NZ_CP059833.1"/>
</dbReference>
<reference evidence="1 2" key="1">
    <citation type="submission" date="2020-07" db="EMBL/GenBank/DDBJ databases">
        <title>non toxigenic Corynebacterium sp. nov from a clinical source.</title>
        <authorList>
            <person name="Bernier A.-M."/>
            <person name="Bernard K."/>
        </authorList>
    </citation>
    <scope>NUCLEOTIDE SEQUENCE [LARGE SCALE GENOMIC DNA]</scope>
    <source>
        <strain evidence="2">NML 93-0612</strain>
    </source>
</reference>
<organism evidence="1 2">
    <name type="scientific">Corynebacterium hindlerae</name>
    <dbReference type="NCBI Taxonomy" id="699041"/>
    <lineage>
        <taxon>Bacteria</taxon>
        <taxon>Bacillati</taxon>
        <taxon>Actinomycetota</taxon>
        <taxon>Actinomycetes</taxon>
        <taxon>Mycobacteriales</taxon>
        <taxon>Corynebacteriaceae</taxon>
        <taxon>Corynebacterium</taxon>
    </lineage>
</organism>
<protein>
    <submittedName>
        <fullName evidence="1">DUF4272 domain-containing protein</fullName>
    </submittedName>
</protein>
<dbReference type="Pfam" id="PF14094">
    <property type="entry name" value="DUF4272"/>
    <property type="match status" value="1"/>
</dbReference>